<reference evidence="1 2" key="1">
    <citation type="journal article" date="2014" name="Nature">
        <title>The genome of Eucalyptus grandis.</title>
        <authorList>
            <person name="Myburg A.A."/>
            <person name="Grattapaglia D."/>
            <person name="Tuskan G.A."/>
            <person name="Hellsten U."/>
            <person name="Hayes R.D."/>
            <person name="Grimwood J."/>
            <person name="Jenkins J."/>
            <person name="Lindquist E."/>
            <person name="Tice H."/>
            <person name="Bauer D."/>
            <person name="Goodstein D.M."/>
            <person name="Dubchak I."/>
            <person name="Poliakov A."/>
            <person name="Mizrachi E."/>
            <person name="Kullan A.R."/>
            <person name="Hussey S.G."/>
            <person name="Pinard D."/>
            <person name="van der Merwe K."/>
            <person name="Singh P."/>
            <person name="van Jaarsveld I."/>
            <person name="Silva-Junior O.B."/>
            <person name="Togawa R.C."/>
            <person name="Pappas M.R."/>
            <person name="Faria D.A."/>
            <person name="Sansaloni C.P."/>
            <person name="Petroli C.D."/>
            <person name="Yang X."/>
            <person name="Ranjan P."/>
            <person name="Tschaplinski T.J."/>
            <person name="Ye C.Y."/>
            <person name="Li T."/>
            <person name="Sterck L."/>
            <person name="Vanneste K."/>
            <person name="Murat F."/>
            <person name="Soler M."/>
            <person name="Clemente H.S."/>
            <person name="Saidi N."/>
            <person name="Cassan-Wang H."/>
            <person name="Dunand C."/>
            <person name="Hefer C.A."/>
            <person name="Bornberg-Bauer E."/>
            <person name="Kersting A.R."/>
            <person name="Vining K."/>
            <person name="Amarasinghe V."/>
            <person name="Ranik M."/>
            <person name="Naithani S."/>
            <person name="Elser J."/>
            <person name="Boyd A.E."/>
            <person name="Liston A."/>
            <person name="Spatafora J.W."/>
            <person name="Dharmwardhana P."/>
            <person name="Raja R."/>
            <person name="Sullivan C."/>
            <person name="Romanel E."/>
            <person name="Alves-Ferreira M."/>
            <person name="Kulheim C."/>
            <person name="Foley W."/>
            <person name="Carocha V."/>
            <person name="Paiva J."/>
            <person name="Kudrna D."/>
            <person name="Brommonschenkel S.H."/>
            <person name="Pasquali G."/>
            <person name="Byrne M."/>
            <person name="Rigault P."/>
            <person name="Tibbits J."/>
            <person name="Spokevicius A."/>
            <person name="Jones R.C."/>
            <person name="Steane D.A."/>
            <person name="Vaillancourt R.E."/>
            <person name="Potts B.M."/>
            <person name="Joubert F."/>
            <person name="Barry K."/>
            <person name="Pappas G.J."/>
            <person name="Strauss S.H."/>
            <person name="Jaiswal P."/>
            <person name="Grima-Pettenati J."/>
            <person name="Salse J."/>
            <person name="Van de Peer Y."/>
            <person name="Rokhsar D.S."/>
            <person name="Schmutz J."/>
        </authorList>
    </citation>
    <scope>NUCLEOTIDE SEQUENCE [LARGE SCALE GENOMIC DNA]</scope>
    <source>
        <strain evidence="2">cv. BRASUZ1</strain>
        <tissue evidence="1">Leaf extractions</tissue>
    </source>
</reference>
<proteinExistence type="predicted"/>
<dbReference type="AlphaFoldDB" id="A0AAD9T9R0"/>
<evidence type="ECO:0000313" key="2">
    <source>
        <dbReference type="Proteomes" id="UP000030711"/>
    </source>
</evidence>
<evidence type="ECO:0000313" key="1">
    <source>
        <dbReference type="EMBL" id="KAK2631549.1"/>
    </source>
</evidence>
<sequence length="166" mass="19371">MIYQKLIDLRDALQRGPPRPLPRLEPVARAYRHQLRNQLLYGLLLLRVRLPQQLLQLPLRYPYLHLHPRCRHRRRRRGIARPALPALLEEILSLLQVRSHRRICAALRRGGQPVLPVVAAPLHRRLVPDAVPHLIVILCLFPSETFDGCCGAKKRSRSWEWRRSGS</sequence>
<dbReference type="EMBL" id="MU849555">
    <property type="protein sequence ID" value="KAK2631549.1"/>
    <property type="molecule type" value="Genomic_DNA"/>
</dbReference>
<accession>A0AAD9T9R0</accession>
<dbReference type="Proteomes" id="UP000030711">
    <property type="component" value="Unassembled WGS sequence"/>
</dbReference>
<gene>
    <name evidence="1" type="ORF">EUGRSUZ_L02761</name>
</gene>
<organism evidence="1 2">
    <name type="scientific">Eucalyptus grandis</name>
    <name type="common">Flooded gum</name>
    <dbReference type="NCBI Taxonomy" id="71139"/>
    <lineage>
        <taxon>Eukaryota</taxon>
        <taxon>Viridiplantae</taxon>
        <taxon>Streptophyta</taxon>
        <taxon>Embryophyta</taxon>
        <taxon>Tracheophyta</taxon>
        <taxon>Spermatophyta</taxon>
        <taxon>Magnoliopsida</taxon>
        <taxon>eudicotyledons</taxon>
        <taxon>Gunneridae</taxon>
        <taxon>Pentapetalae</taxon>
        <taxon>rosids</taxon>
        <taxon>malvids</taxon>
        <taxon>Myrtales</taxon>
        <taxon>Myrtaceae</taxon>
        <taxon>Myrtoideae</taxon>
        <taxon>Eucalypteae</taxon>
        <taxon>Eucalyptus</taxon>
    </lineage>
</organism>
<name>A0AAD9T9R0_EUCGR</name>
<protein>
    <submittedName>
        <fullName evidence="1">Uncharacterized protein</fullName>
    </submittedName>
</protein>
<keyword evidence="2" id="KW-1185">Reference proteome</keyword>
<comment type="caution">
    <text evidence="1">The sequence shown here is derived from an EMBL/GenBank/DDBJ whole genome shotgun (WGS) entry which is preliminary data.</text>
</comment>